<name>A0A430KVG5_9GAMM</name>
<dbReference type="OrthoDB" id="9804822at2"/>
<evidence type="ECO:0000313" key="8">
    <source>
        <dbReference type="Proteomes" id="UP000283087"/>
    </source>
</evidence>
<dbReference type="GO" id="GO:0005886">
    <property type="term" value="C:plasma membrane"/>
    <property type="evidence" value="ECO:0007669"/>
    <property type="project" value="UniProtKB-SubCell"/>
</dbReference>
<feature type="transmembrane region" description="Helical" evidence="6">
    <location>
        <begin position="192"/>
        <end position="213"/>
    </location>
</feature>
<sequence length="216" mass="23443">MEFVLMIDSQLFVTFLIAITLLTVAPGVDTMVTIRNSARGGWKDGFATSTGICFGLFLHATVSALGISVILLQSANAFHALKLIGACYLIWLGISSLRGVFKGESIFTLPEGGVRPFLLWRSLREGFLSNALNPKTALFYMAFLPQFIDPQGSALMQSLFLAAVHFVIAMLWQCGLALAVNSARRWLQNKMVGHSVNTISGAVLIYLGARLALAED</sequence>
<evidence type="ECO:0000256" key="5">
    <source>
        <dbReference type="ARBA" id="ARBA00023136"/>
    </source>
</evidence>
<dbReference type="AlphaFoldDB" id="A0A430KVG5"/>
<feature type="transmembrane region" description="Helical" evidence="6">
    <location>
        <begin position="83"/>
        <end position="101"/>
    </location>
</feature>
<keyword evidence="3 6" id="KW-0812">Transmembrane</keyword>
<protein>
    <submittedName>
        <fullName evidence="7">LysE family translocator</fullName>
    </submittedName>
</protein>
<evidence type="ECO:0000256" key="4">
    <source>
        <dbReference type="ARBA" id="ARBA00022989"/>
    </source>
</evidence>
<dbReference type="PIRSF" id="PIRSF006324">
    <property type="entry name" value="LeuE"/>
    <property type="match status" value="1"/>
</dbReference>
<reference evidence="7 8" key="1">
    <citation type="submission" date="2018-11" db="EMBL/GenBank/DDBJ databases">
        <title>The draft genome sequence of Amphritea opalescens ANRC-JH13T.</title>
        <authorList>
            <person name="Fang Z."/>
            <person name="Zhang Y."/>
            <person name="Han X."/>
        </authorList>
    </citation>
    <scope>NUCLEOTIDE SEQUENCE [LARGE SCALE GENOMIC DNA]</scope>
    <source>
        <strain evidence="7 8">ANRC-JH13</strain>
    </source>
</reference>
<feature type="transmembrane region" description="Helical" evidence="6">
    <location>
        <begin position="159"/>
        <end position="180"/>
    </location>
</feature>
<organism evidence="7 8">
    <name type="scientific">Amphritea opalescens</name>
    <dbReference type="NCBI Taxonomy" id="2490544"/>
    <lineage>
        <taxon>Bacteria</taxon>
        <taxon>Pseudomonadati</taxon>
        <taxon>Pseudomonadota</taxon>
        <taxon>Gammaproteobacteria</taxon>
        <taxon>Oceanospirillales</taxon>
        <taxon>Oceanospirillaceae</taxon>
        <taxon>Amphritea</taxon>
    </lineage>
</organism>
<evidence type="ECO:0000313" key="7">
    <source>
        <dbReference type="EMBL" id="RTE67456.1"/>
    </source>
</evidence>
<keyword evidence="8" id="KW-1185">Reference proteome</keyword>
<dbReference type="GO" id="GO:0015171">
    <property type="term" value="F:amino acid transmembrane transporter activity"/>
    <property type="evidence" value="ECO:0007669"/>
    <property type="project" value="TreeGrafter"/>
</dbReference>
<evidence type="ECO:0000256" key="2">
    <source>
        <dbReference type="ARBA" id="ARBA00022475"/>
    </source>
</evidence>
<keyword evidence="2" id="KW-1003">Cell membrane</keyword>
<evidence type="ECO:0000256" key="1">
    <source>
        <dbReference type="ARBA" id="ARBA00004651"/>
    </source>
</evidence>
<gene>
    <name evidence="7" type="ORF">EH243_00450</name>
</gene>
<dbReference type="Pfam" id="PF01810">
    <property type="entry name" value="LysE"/>
    <property type="match status" value="1"/>
</dbReference>
<comment type="caution">
    <text evidence="7">The sequence shown here is derived from an EMBL/GenBank/DDBJ whole genome shotgun (WGS) entry which is preliminary data.</text>
</comment>
<dbReference type="Proteomes" id="UP000283087">
    <property type="component" value="Unassembled WGS sequence"/>
</dbReference>
<dbReference type="PANTHER" id="PTHR30086">
    <property type="entry name" value="ARGININE EXPORTER PROTEIN ARGO"/>
    <property type="match status" value="1"/>
</dbReference>
<feature type="transmembrane region" description="Helical" evidence="6">
    <location>
        <begin position="46"/>
        <end position="71"/>
    </location>
</feature>
<dbReference type="EMBL" id="RQXW01000001">
    <property type="protein sequence ID" value="RTE67456.1"/>
    <property type="molecule type" value="Genomic_DNA"/>
</dbReference>
<keyword evidence="4 6" id="KW-1133">Transmembrane helix</keyword>
<proteinExistence type="predicted"/>
<comment type="subcellular location">
    <subcellularLocation>
        <location evidence="1">Cell membrane</location>
        <topology evidence="1">Multi-pass membrane protein</topology>
    </subcellularLocation>
</comment>
<dbReference type="InterPro" id="IPR001123">
    <property type="entry name" value="LeuE-type"/>
</dbReference>
<accession>A0A430KVG5</accession>
<keyword evidence="5 6" id="KW-0472">Membrane</keyword>
<dbReference type="PANTHER" id="PTHR30086:SF20">
    <property type="entry name" value="ARGININE EXPORTER PROTEIN ARGO-RELATED"/>
    <property type="match status" value="1"/>
</dbReference>
<evidence type="ECO:0000256" key="6">
    <source>
        <dbReference type="SAM" id="Phobius"/>
    </source>
</evidence>
<evidence type="ECO:0000256" key="3">
    <source>
        <dbReference type="ARBA" id="ARBA00022692"/>
    </source>
</evidence>